<proteinExistence type="predicted"/>
<dbReference type="RefSeq" id="WP_087438958.1">
    <property type="nucleotide sequence ID" value="NZ_CP021416.1"/>
</dbReference>
<keyword evidence="2" id="KW-1185">Reference proteome</keyword>
<accession>A0A1Y0HNL8</accession>
<dbReference type="Proteomes" id="UP000196005">
    <property type="component" value="Chromosome"/>
</dbReference>
<gene>
    <name evidence="1" type="ORF">Sdiek1_2007</name>
</gene>
<dbReference type="EMBL" id="CP021416">
    <property type="protein sequence ID" value="ARU49166.1"/>
    <property type="molecule type" value="Genomic_DNA"/>
</dbReference>
<name>A0A1Y0HNL8_9BACT</name>
<dbReference type="Pfam" id="PF15931">
    <property type="entry name" value="DUF4747"/>
    <property type="match status" value="1"/>
</dbReference>
<organism evidence="1 2">
    <name type="scientific">Sulfurospirillum diekertiae</name>
    <dbReference type="NCBI Taxonomy" id="1854492"/>
    <lineage>
        <taxon>Bacteria</taxon>
        <taxon>Pseudomonadati</taxon>
        <taxon>Campylobacterota</taxon>
        <taxon>Epsilonproteobacteria</taxon>
        <taxon>Campylobacterales</taxon>
        <taxon>Sulfurospirillaceae</taxon>
        <taxon>Sulfurospirillum</taxon>
    </lineage>
</organism>
<reference evidence="2" key="1">
    <citation type="submission" date="2017-05" db="EMBL/GenBank/DDBJ databases">
        <title>Dechlorination kinetics govern the competition between two new strains of the genus Sulfurospirillum.</title>
        <authorList>
            <person name="Buttet G.F."/>
            <person name="Murray A.M."/>
            <person name="Goris T."/>
            <person name="Burion M."/>
            <person name="Lin B."/>
            <person name="Rolle M."/>
            <person name="Maillard J."/>
        </authorList>
    </citation>
    <scope>NUCLEOTIDE SEQUENCE [LARGE SCALE GENOMIC DNA]</scope>
    <source>
        <strain evidence="2">SL2-1</strain>
    </source>
</reference>
<dbReference type="KEGG" id="suls:Sdiek1_2007"/>
<evidence type="ECO:0000313" key="2">
    <source>
        <dbReference type="Proteomes" id="UP000196005"/>
    </source>
</evidence>
<sequence>MKLFFVNVQMLPTKGEAQELGIEGYWNLLKLLFQDYNDEKFGMLSHEKYIEFYSIDEKTSENFCKGRLRICKKAKPFKDKETREVTAIPSKNDVQEDPKFGHFFFDLENHIMAVQKIPNEINSGKTLETKIRALFQKRINATNQYKDYYLDIVILTQMSELEKNFRCCKSFISKCKSIIPK</sequence>
<evidence type="ECO:0000313" key="1">
    <source>
        <dbReference type="EMBL" id="ARU49166.1"/>
    </source>
</evidence>
<protein>
    <submittedName>
        <fullName evidence="1">Uncharacterized protein</fullName>
    </submittedName>
</protein>
<dbReference type="AlphaFoldDB" id="A0A1Y0HNL8"/>
<dbReference type="InterPro" id="IPR031832">
    <property type="entry name" value="DUF4747"/>
</dbReference>